<dbReference type="Proteomes" id="UP000192257">
    <property type="component" value="Unassembled WGS sequence"/>
</dbReference>
<evidence type="ECO:0000259" key="8">
    <source>
        <dbReference type="Pfam" id="PF14781"/>
    </source>
</evidence>
<evidence type="ECO:0000259" key="10">
    <source>
        <dbReference type="Pfam" id="PF14783"/>
    </source>
</evidence>
<dbReference type="AlphaFoldDB" id="A0A1X0P2D4"/>
<dbReference type="STRING" id="67003.A0A1X0P2D4"/>
<keyword evidence="4" id="KW-0969">Cilium</keyword>
<dbReference type="Pfam" id="PF14781">
    <property type="entry name" value="BBS2_N"/>
    <property type="match status" value="1"/>
</dbReference>
<keyword evidence="14" id="KW-1185">Reference proteome</keyword>
<evidence type="ECO:0000256" key="3">
    <source>
        <dbReference type="ARBA" id="ARBA00022490"/>
    </source>
</evidence>
<keyword evidence="5" id="KW-0206">Cytoskeleton</keyword>
<evidence type="ECO:0000256" key="5">
    <source>
        <dbReference type="ARBA" id="ARBA00023212"/>
    </source>
</evidence>
<dbReference type="Pfam" id="PF14782">
    <property type="entry name" value="BBS2_GAE"/>
    <property type="match status" value="1"/>
</dbReference>
<name>A0A1X0P2D4_9TRYP</name>
<evidence type="ECO:0000256" key="4">
    <source>
        <dbReference type="ARBA" id="ARBA00023069"/>
    </source>
</evidence>
<evidence type="ECO:0000313" key="13">
    <source>
        <dbReference type="EMBL" id="ORC91021.1"/>
    </source>
</evidence>
<dbReference type="Pfam" id="PF14783">
    <property type="entry name" value="BBS2_Mid"/>
    <property type="match status" value="1"/>
</dbReference>
<feature type="domain" description="BBS2 platform" evidence="11">
    <location>
        <begin position="527"/>
        <end position="610"/>
    </location>
</feature>
<dbReference type="InterPro" id="IPR029429">
    <property type="entry name" value="BBS2_Mid"/>
</dbReference>
<dbReference type="InterPro" id="IPR016616">
    <property type="entry name" value="Bardet-Biedl_syndrome_2_prot"/>
</dbReference>
<protein>
    <recommendedName>
        <fullName evidence="15">Intergrin alpha chain protein</fullName>
    </recommendedName>
</protein>
<organism evidence="13 14">
    <name type="scientific">Trypanosoma theileri</name>
    <dbReference type="NCBI Taxonomy" id="67003"/>
    <lineage>
        <taxon>Eukaryota</taxon>
        <taxon>Discoba</taxon>
        <taxon>Euglenozoa</taxon>
        <taxon>Kinetoplastea</taxon>
        <taxon>Metakinetoplastina</taxon>
        <taxon>Trypanosomatida</taxon>
        <taxon>Trypanosomatidae</taxon>
        <taxon>Trypanosoma</taxon>
    </lineage>
</organism>
<dbReference type="GO" id="GO:0031514">
    <property type="term" value="C:motile cilium"/>
    <property type="evidence" value="ECO:0007669"/>
    <property type="project" value="TreeGrafter"/>
</dbReference>
<dbReference type="PANTHER" id="PTHR32465">
    <property type="entry name" value="BARDET-BIEDL SYNDROME 2 PROTEIN"/>
    <property type="match status" value="1"/>
</dbReference>
<dbReference type="VEuPathDB" id="TriTrypDB:TM35_000074450"/>
<feature type="coiled-coil region" evidence="7">
    <location>
        <begin position="379"/>
        <end position="406"/>
    </location>
</feature>
<evidence type="ECO:0000259" key="11">
    <source>
        <dbReference type="Pfam" id="PF23350"/>
    </source>
</evidence>
<dbReference type="InterPro" id="IPR036322">
    <property type="entry name" value="WD40_repeat_dom_sf"/>
</dbReference>
<evidence type="ECO:0000256" key="6">
    <source>
        <dbReference type="ARBA" id="ARBA00023273"/>
    </source>
</evidence>
<dbReference type="InterPro" id="IPR029430">
    <property type="entry name" value="BBS2_N"/>
</dbReference>
<dbReference type="GO" id="GO:0036064">
    <property type="term" value="C:ciliary basal body"/>
    <property type="evidence" value="ECO:0007669"/>
    <property type="project" value="TreeGrafter"/>
</dbReference>
<dbReference type="GO" id="GO:0016020">
    <property type="term" value="C:membrane"/>
    <property type="evidence" value="ECO:0007669"/>
    <property type="project" value="TreeGrafter"/>
</dbReference>
<evidence type="ECO:0000259" key="12">
    <source>
        <dbReference type="Pfam" id="PF23353"/>
    </source>
</evidence>
<keyword evidence="3" id="KW-0963">Cytoplasm</keyword>
<dbReference type="InterPro" id="IPR055380">
    <property type="entry name" value="BBS2_hp_dom"/>
</dbReference>
<feature type="domain" description="Ciliary BBSome complex subunit 2 middle region" evidence="10">
    <location>
        <begin position="216"/>
        <end position="311"/>
    </location>
</feature>
<evidence type="ECO:0000256" key="2">
    <source>
        <dbReference type="ARBA" id="ARBA00004245"/>
    </source>
</evidence>
<dbReference type="Pfam" id="PF23353">
    <property type="entry name" value="BBS2_hp"/>
    <property type="match status" value="1"/>
</dbReference>
<evidence type="ECO:0000313" key="14">
    <source>
        <dbReference type="Proteomes" id="UP000192257"/>
    </source>
</evidence>
<dbReference type="GO" id="GO:1905515">
    <property type="term" value="P:non-motile cilium assembly"/>
    <property type="evidence" value="ECO:0007669"/>
    <property type="project" value="InterPro"/>
</dbReference>
<reference evidence="13 14" key="1">
    <citation type="submission" date="2017-03" db="EMBL/GenBank/DDBJ databases">
        <title>An alternative strategy for trypanosome survival in the mammalian bloodstream revealed through genome and transcriptome analysis of the ubiquitous bovine parasite Trypanosoma (Megatrypanum) theileri.</title>
        <authorList>
            <person name="Kelly S."/>
            <person name="Ivens A."/>
            <person name="Mott A."/>
            <person name="O'Neill E."/>
            <person name="Emms D."/>
            <person name="Macleod O."/>
            <person name="Voorheis P."/>
            <person name="Matthews J."/>
            <person name="Matthews K."/>
            <person name="Carrington M."/>
        </authorList>
    </citation>
    <scope>NUCLEOTIDE SEQUENCE [LARGE SCALE GENOMIC DNA]</scope>
    <source>
        <strain evidence="13">Edinburgh</strain>
    </source>
</reference>
<dbReference type="SUPFAM" id="SSF50978">
    <property type="entry name" value="WD40 repeat-like"/>
    <property type="match status" value="1"/>
</dbReference>
<dbReference type="Pfam" id="PF23350">
    <property type="entry name" value="BBS2_pf"/>
    <property type="match status" value="1"/>
</dbReference>
<comment type="caution">
    <text evidence="13">The sequence shown here is derived from an EMBL/GenBank/DDBJ whole genome shotgun (WGS) entry which is preliminary data.</text>
</comment>
<dbReference type="PANTHER" id="PTHR32465:SF0">
    <property type="entry name" value="BARDET-BIEDL SYNDROME 2 PROTEIN"/>
    <property type="match status" value="1"/>
</dbReference>
<dbReference type="InterPro" id="IPR029333">
    <property type="entry name" value="BBS2_GAE_dom"/>
</dbReference>
<dbReference type="RefSeq" id="XP_028885087.1">
    <property type="nucleotide sequence ID" value="XM_029023891.1"/>
</dbReference>
<feature type="domain" description="Ciliary BBSome complex subunit 2 N-terminal" evidence="8">
    <location>
        <begin position="28"/>
        <end position="134"/>
    </location>
</feature>
<dbReference type="GO" id="GO:0034464">
    <property type="term" value="C:BBSome"/>
    <property type="evidence" value="ECO:0007669"/>
    <property type="project" value="InterPro"/>
</dbReference>
<gene>
    <name evidence="13" type="ORF">TM35_000074450</name>
</gene>
<accession>A0A1X0P2D4</accession>
<evidence type="ECO:0008006" key="15">
    <source>
        <dbReference type="Google" id="ProtNLM"/>
    </source>
</evidence>
<proteinExistence type="predicted"/>
<comment type="subcellular location">
    <subcellularLocation>
        <location evidence="1">Cell projection</location>
        <location evidence="1">Cilium</location>
    </subcellularLocation>
    <subcellularLocation>
        <location evidence="2">Cytoplasm</location>
        <location evidence="2">Cytoskeleton</location>
    </subcellularLocation>
</comment>
<dbReference type="OrthoDB" id="2120021at2759"/>
<sequence length="756" mass="83414">MSADASYYPMRPAFELQLGTTLLEGMAAIGRFDGTTPSLACATGTQRVVVHTRATHGTAAAAATTTAVDPVRTLNFGRPPTALAVGRVRDTAGRTNVDALYVGAATSLLAYDVERNTEYFFKDVEDGVQAVVCGVMNTTKGSNDGGLPASLAVVGGNCTINGFDESGEEVLWTVTGDQVTSLMLMPWEANNNEKSNSHRNAKPASTTVDNEQRPLVLVAASEDFELRVFDGEETIASITEVDRVNQLVYSGTPGRFAYLTANGTVGVYNRTERVWRVKGKHRPVSAAFCDVDFDGVPELIVGWSNGRVEVRGDDNEKRGVLFRDTYTTPVSAVLAYDYRQNGQPLPIVCTVDGTVRGLELANTKDEKQEVLRNRETFKLDTLRREREALAAELLSLEEQLDRQLKGDTDLTLPQAGTVVRHKLIPNQRSRKLDVVFTVHHGHHDTIIQGCVLHSEKAFPGKEYMFFTLEDPQPTIVCSFAVVHGVEAQVKASVMVGATNADNYQIHEVSFTISRFIMCQPRGKEDDPIPEPTGYVILQLSEDFSFSKLHTWLEKTFLLSNPPDTSVDFRVTLVDLRDDSGLVIEGHPDHHELYIRGQTMEVCGDVVESLGLSTVSEATASCHFPEEMQELQSTLDRVDELNAVRLKLNSNMADAAASVKPLLIRAEDSRLISDMVSMRRFYAQLYELDKELIGENMKRCNNYTALKAALKHINIFIMRAGRLRIGEAKTSLIAECRESVKTGETRSLLNLIRTGKK</sequence>
<evidence type="ECO:0000259" key="9">
    <source>
        <dbReference type="Pfam" id="PF14782"/>
    </source>
</evidence>
<dbReference type="GeneID" id="39983671"/>
<keyword evidence="7" id="KW-0175">Coiled coil</keyword>
<feature type="domain" description="BBS2 GAE" evidence="9">
    <location>
        <begin position="426"/>
        <end position="515"/>
    </location>
</feature>
<dbReference type="PIRSF" id="PIRSF013684">
    <property type="entry name" value="BBS2"/>
    <property type="match status" value="1"/>
</dbReference>
<feature type="domain" description="BBS2 hairpin" evidence="12">
    <location>
        <begin position="624"/>
        <end position="721"/>
    </location>
</feature>
<dbReference type="EMBL" id="NBCO01000007">
    <property type="protein sequence ID" value="ORC91021.1"/>
    <property type="molecule type" value="Genomic_DNA"/>
</dbReference>
<keyword evidence="6" id="KW-0966">Cell projection</keyword>
<evidence type="ECO:0000256" key="7">
    <source>
        <dbReference type="SAM" id="Coils"/>
    </source>
</evidence>
<evidence type="ECO:0000256" key="1">
    <source>
        <dbReference type="ARBA" id="ARBA00004138"/>
    </source>
</evidence>
<dbReference type="InterPro" id="IPR055379">
    <property type="entry name" value="BBS2_pf_dom"/>
</dbReference>